<reference evidence="2 3" key="1">
    <citation type="submission" date="2018-04" db="EMBL/GenBank/DDBJ databases">
        <title>Pedobacter chongqingensis sp. nov., isolated from a rottenly hemp rope.</title>
        <authorList>
            <person name="Cai Y."/>
        </authorList>
    </citation>
    <scope>NUCLEOTIDE SEQUENCE [LARGE SCALE GENOMIC DNA]</scope>
    <source>
        <strain evidence="2 3">FJ4-8</strain>
    </source>
</reference>
<name>A0A2U2PN67_9SPHI</name>
<organism evidence="2 3">
    <name type="scientific">Pararcticibacter amylolyticus</name>
    <dbReference type="NCBI Taxonomy" id="2173175"/>
    <lineage>
        <taxon>Bacteria</taxon>
        <taxon>Pseudomonadati</taxon>
        <taxon>Bacteroidota</taxon>
        <taxon>Sphingobacteriia</taxon>
        <taxon>Sphingobacteriales</taxon>
        <taxon>Sphingobacteriaceae</taxon>
        <taxon>Pararcticibacter</taxon>
    </lineage>
</organism>
<feature type="signal peptide" evidence="1">
    <location>
        <begin position="1"/>
        <end position="19"/>
    </location>
</feature>
<evidence type="ECO:0000313" key="3">
    <source>
        <dbReference type="Proteomes" id="UP000245647"/>
    </source>
</evidence>
<dbReference type="Proteomes" id="UP000245647">
    <property type="component" value="Unassembled WGS sequence"/>
</dbReference>
<keyword evidence="1" id="KW-0732">Signal</keyword>
<sequence length="336" mass="36872">MKKVIAVLLSAFSFLITFGQQKPQYTQYVLNGFLLNPALAGIENYTDLKIGYRNQWQGIEGAPVTSFASVNTPLGNKFLYGSATAFGGQEDNPMNRSYKQNYMAAEPHHGIGLQLANDKTGPFSRTDMSLSYAYHLGLTEKLNVSLGISAGLSQIRIDGTKLNAENPADASLPYNSRSQVSPDAGAGLWLYGPSFFAGVSAQQLLPQKLSFARNASAESGKLEPHFFVTGGYKFFLGEEIALMPSVMAKYVRPVPLSVDLNCKLAFTEKFWVGGSYRKGDSYSAMTGFNIGHLVNVSYSYDFTSSELNTITNGTHEIVLGLLLNNRYRLNCARRHF</sequence>
<proteinExistence type="predicted"/>
<dbReference type="NCBIfam" id="TIGR03519">
    <property type="entry name" value="T9SS_PorP_fam"/>
    <property type="match status" value="1"/>
</dbReference>
<dbReference type="InterPro" id="IPR019861">
    <property type="entry name" value="PorP/SprF_Bacteroidetes"/>
</dbReference>
<protein>
    <recommendedName>
        <fullName evidence="4">Type IX secretion system membrane protein PorP/SprF</fullName>
    </recommendedName>
</protein>
<dbReference type="Pfam" id="PF11751">
    <property type="entry name" value="PorP_SprF"/>
    <property type="match status" value="1"/>
</dbReference>
<gene>
    <name evidence="2" type="ORF">DDR33_00535</name>
</gene>
<dbReference type="EMBL" id="QEAS01000001">
    <property type="protein sequence ID" value="PWG82744.1"/>
    <property type="molecule type" value="Genomic_DNA"/>
</dbReference>
<dbReference type="AlphaFoldDB" id="A0A2U2PN67"/>
<evidence type="ECO:0008006" key="4">
    <source>
        <dbReference type="Google" id="ProtNLM"/>
    </source>
</evidence>
<dbReference type="OrthoDB" id="1493187at2"/>
<dbReference type="RefSeq" id="WP_109414162.1">
    <property type="nucleotide sequence ID" value="NZ_QEAS01000001.1"/>
</dbReference>
<evidence type="ECO:0000313" key="2">
    <source>
        <dbReference type="EMBL" id="PWG82744.1"/>
    </source>
</evidence>
<keyword evidence="3" id="KW-1185">Reference proteome</keyword>
<evidence type="ECO:0000256" key="1">
    <source>
        <dbReference type="SAM" id="SignalP"/>
    </source>
</evidence>
<comment type="caution">
    <text evidence="2">The sequence shown here is derived from an EMBL/GenBank/DDBJ whole genome shotgun (WGS) entry which is preliminary data.</text>
</comment>
<accession>A0A2U2PN67</accession>
<feature type="chain" id="PRO_5015713642" description="Type IX secretion system membrane protein PorP/SprF" evidence="1">
    <location>
        <begin position="20"/>
        <end position="336"/>
    </location>
</feature>